<dbReference type="GO" id="GO:0016746">
    <property type="term" value="F:acyltransferase activity"/>
    <property type="evidence" value="ECO:0007669"/>
    <property type="project" value="InterPro"/>
</dbReference>
<dbReference type="InterPro" id="IPR016039">
    <property type="entry name" value="Thiolase-like"/>
</dbReference>
<keyword evidence="2" id="KW-1185">Reference proteome</keyword>
<dbReference type="AlphaFoldDB" id="A0A1A7R484"/>
<name>A0A1A7R484_9FLAO</name>
<dbReference type="EMBL" id="QLLQ01000003">
    <property type="protein sequence ID" value="RAJ25718.1"/>
    <property type="molecule type" value="Genomic_DNA"/>
</dbReference>
<dbReference type="SUPFAM" id="SSF53901">
    <property type="entry name" value="Thiolase-like"/>
    <property type="match status" value="1"/>
</dbReference>
<sequence length="205" mass="23316">MDKTFHISSYCHIKNNSVSLDGKLLFTSPIQEFTAFVKSAAQQLHTNYAKFYKMDNLSKLAFLAADVLLKNAELPVDTENDIAIILSNKASSLGTDRTYQASIDDPDNFFPSPSVFVYTLPNICIGEISIKHQLHSENCFFIFDSFNADHLWTNAQSLLKRNKAEKVLCGWVDFDDKNYEAFLYLVEENGIIAHSPNEIKKLYRT</sequence>
<dbReference type="Proteomes" id="UP000248987">
    <property type="component" value="Unassembled WGS sequence"/>
</dbReference>
<dbReference type="OrthoDB" id="1071350at2"/>
<protein>
    <recommendedName>
        <fullName evidence="3">3-oxoacyl-ACP synthase</fullName>
    </recommendedName>
</protein>
<evidence type="ECO:0008006" key="3">
    <source>
        <dbReference type="Google" id="ProtNLM"/>
    </source>
</evidence>
<dbReference type="STRING" id="49280.A9996_03620"/>
<comment type="caution">
    <text evidence="1">The sequence shown here is derived from an EMBL/GenBank/DDBJ whole genome shotgun (WGS) entry which is preliminary data.</text>
</comment>
<accession>A0A1A7R484</accession>
<reference evidence="1 2" key="1">
    <citation type="submission" date="2018-06" db="EMBL/GenBank/DDBJ databases">
        <title>Genomic Encyclopedia of Archaeal and Bacterial Type Strains, Phase II (KMG-II): from individual species to whole genera.</title>
        <authorList>
            <person name="Goeker M."/>
        </authorList>
    </citation>
    <scope>NUCLEOTIDE SEQUENCE [LARGE SCALE GENOMIC DNA]</scope>
    <source>
        <strain evidence="1 2">DSM 12408</strain>
    </source>
</reference>
<evidence type="ECO:0000313" key="2">
    <source>
        <dbReference type="Proteomes" id="UP000248987"/>
    </source>
</evidence>
<dbReference type="RefSeq" id="WP_066430960.1">
    <property type="nucleotide sequence ID" value="NZ_LZRN01000005.1"/>
</dbReference>
<gene>
    <name evidence="1" type="ORF">LX77_01133</name>
</gene>
<organism evidence="1 2">
    <name type="scientific">Gelidibacter algens</name>
    <dbReference type="NCBI Taxonomy" id="49280"/>
    <lineage>
        <taxon>Bacteria</taxon>
        <taxon>Pseudomonadati</taxon>
        <taxon>Bacteroidota</taxon>
        <taxon>Flavobacteriia</taxon>
        <taxon>Flavobacteriales</taxon>
        <taxon>Flavobacteriaceae</taxon>
        <taxon>Gelidibacter</taxon>
    </lineage>
</organism>
<evidence type="ECO:0000313" key="1">
    <source>
        <dbReference type="EMBL" id="RAJ25718.1"/>
    </source>
</evidence>
<proteinExistence type="predicted"/>